<evidence type="ECO:0000259" key="10">
    <source>
        <dbReference type="Pfam" id="PF04413"/>
    </source>
</evidence>
<dbReference type="InterPro" id="IPR007507">
    <property type="entry name" value="Glycos_transf_N"/>
</dbReference>
<dbReference type="PANTHER" id="PTHR42755">
    <property type="entry name" value="3-DEOXY-MANNO-OCTULOSONATE CYTIDYLYLTRANSFERASE"/>
    <property type="match status" value="1"/>
</dbReference>
<keyword evidence="9" id="KW-0448">Lipopolysaccharide biosynthesis</keyword>
<dbReference type="InterPro" id="IPR038107">
    <property type="entry name" value="Glycos_transf_N_sf"/>
</dbReference>
<evidence type="ECO:0000256" key="9">
    <source>
        <dbReference type="RuleBase" id="RU365103"/>
    </source>
</evidence>
<evidence type="ECO:0000256" key="6">
    <source>
        <dbReference type="ARBA" id="ARBA00049183"/>
    </source>
</evidence>
<dbReference type="eggNOG" id="COG1519">
    <property type="taxonomic scope" value="Bacteria"/>
</dbReference>
<evidence type="ECO:0000256" key="1">
    <source>
        <dbReference type="ARBA" id="ARBA00004713"/>
    </source>
</evidence>
<evidence type="ECO:0000313" key="11">
    <source>
        <dbReference type="EMBL" id="CCH50503.1"/>
    </source>
</evidence>
<keyword evidence="9" id="KW-1003">Cell membrane</keyword>
<evidence type="ECO:0000256" key="8">
    <source>
        <dbReference type="PIRSR" id="PIRSR639901-2"/>
    </source>
</evidence>
<dbReference type="PATRIC" id="fig|879567.3.peg.3544"/>
<dbReference type="STRING" id="1322246.BN4_20441"/>
<evidence type="ECO:0000256" key="3">
    <source>
        <dbReference type="ARBA" id="ARBA00019077"/>
    </source>
</evidence>
<evidence type="ECO:0000256" key="7">
    <source>
        <dbReference type="PIRSR" id="PIRSR639901-1"/>
    </source>
</evidence>
<dbReference type="EC" id="2.4.99.12" evidence="2 9"/>
<dbReference type="Gene3D" id="3.40.50.11720">
    <property type="entry name" value="3-Deoxy-D-manno-octulosonic-acid transferase, N-terminal domain"/>
    <property type="match status" value="1"/>
</dbReference>
<dbReference type="GO" id="GO:0043842">
    <property type="term" value="F:Kdo transferase activity"/>
    <property type="evidence" value="ECO:0007669"/>
    <property type="project" value="UniProtKB-EC"/>
</dbReference>
<comment type="subcellular location">
    <subcellularLocation>
        <location evidence="9">Cell membrane</location>
    </subcellularLocation>
</comment>
<comment type="similarity">
    <text evidence="9">Belongs to the glycosyltransferase group 1 family.</text>
</comment>
<evidence type="ECO:0000256" key="5">
    <source>
        <dbReference type="ARBA" id="ARBA00031445"/>
    </source>
</evidence>
<dbReference type="GO" id="GO:0009245">
    <property type="term" value="P:lipid A biosynthetic process"/>
    <property type="evidence" value="ECO:0007669"/>
    <property type="project" value="TreeGrafter"/>
</dbReference>
<keyword evidence="4 9" id="KW-0808">Transferase</keyword>
<proteinExistence type="inferred from homology"/>
<dbReference type="KEGG" id="dpi:BN4_20441"/>
<dbReference type="InterPro" id="IPR039901">
    <property type="entry name" value="Kdotransferase"/>
</dbReference>
<dbReference type="GO" id="GO:0005886">
    <property type="term" value="C:plasma membrane"/>
    <property type="evidence" value="ECO:0007669"/>
    <property type="project" value="UniProtKB-SubCell"/>
</dbReference>
<reference evidence="11 12" key="1">
    <citation type="journal article" date="2013" name="PLoS ONE">
        <title>The first genomic and proteomic characterization of a deep-sea sulfate reducer: insights into the piezophilic lifestyle of Desulfovibrio piezophilus.</title>
        <authorList>
            <person name="Pradel N."/>
            <person name="Ji B."/>
            <person name="Gimenez G."/>
            <person name="Talla E."/>
            <person name="Lenoble P."/>
            <person name="Garel M."/>
            <person name="Tamburini C."/>
            <person name="Fourquet P."/>
            <person name="Lebrun R."/>
            <person name="Bertin P."/>
            <person name="Denis Y."/>
            <person name="Pophillat M."/>
            <person name="Barbe V."/>
            <person name="Ollivier B."/>
            <person name="Dolla A."/>
        </authorList>
    </citation>
    <scope>NUCLEOTIDE SEQUENCE [LARGE SCALE GENOMIC DNA]</scope>
    <source>
        <strain evidence="12">DSM 10523 / SB164P1</strain>
    </source>
</reference>
<dbReference type="Gene3D" id="3.40.50.2000">
    <property type="entry name" value="Glycogen Phosphorylase B"/>
    <property type="match status" value="1"/>
</dbReference>
<dbReference type="HOGENOM" id="CLU_036146_2_0_7"/>
<protein>
    <recommendedName>
        <fullName evidence="3 9">3-deoxy-D-manno-octulosonic acid transferase</fullName>
        <shortName evidence="9">Kdo transferase</shortName>
        <ecNumber evidence="2 9">2.4.99.12</ecNumber>
    </recommendedName>
    <alternativeName>
        <fullName evidence="5 9">Lipid IV(A) 3-deoxy-D-manno-octulosonic acid transferase</fullName>
    </alternativeName>
</protein>
<reference evidence="12" key="2">
    <citation type="journal article" date="2013" name="Stand. Genomic Sci.">
        <title>Complete genome sequence of Desulfocapsa sulfexigens, a marine deltaproteobacterium specialized in disproportionating inorganic sulfur compounds.</title>
        <authorList>
            <person name="Finster K.W."/>
            <person name="Kjeldsen K.U."/>
            <person name="Kube M."/>
            <person name="Reinhardt R."/>
            <person name="Mussmann M."/>
            <person name="Amann R."/>
            <person name="Schreiber L."/>
        </authorList>
    </citation>
    <scope>NUCLEOTIDE SEQUENCE [LARGE SCALE GENOMIC DNA]</scope>
    <source>
        <strain evidence="12">DSM 10523 / SB164P1</strain>
    </source>
</reference>
<gene>
    <name evidence="11" type="ordered locus">BN4_20441</name>
</gene>
<dbReference type="Proteomes" id="UP000011724">
    <property type="component" value="Chromosome"/>
</dbReference>
<comment type="catalytic activity">
    <reaction evidence="6 9">
        <text>lipid IVA (E. coli) + CMP-3-deoxy-beta-D-manno-octulosonate = alpha-Kdo-(2-&gt;6)-lipid IVA (E. coli) + CMP + H(+)</text>
        <dbReference type="Rhea" id="RHEA:28066"/>
        <dbReference type="ChEBI" id="CHEBI:15378"/>
        <dbReference type="ChEBI" id="CHEBI:58603"/>
        <dbReference type="ChEBI" id="CHEBI:60364"/>
        <dbReference type="ChEBI" id="CHEBI:60377"/>
        <dbReference type="ChEBI" id="CHEBI:85987"/>
        <dbReference type="EC" id="2.4.99.12"/>
    </reaction>
</comment>
<feature type="site" description="Transition state stabilizer" evidence="8">
    <location>
        <position position="137"/>
    </location>
</feature>
<feature type="site" description="Transition state stabilizer" evidence="8">
    <location>
        <position position="212"/>
    </location>
</feature>
<dbReference type="Pfam" id="PF04413">
    <property type="entry name" value="Glycos_transf_N"/>
    <property type="match status" value="1"/>
</dbReference>
<comment type="function">
    <text evidence="9">Involved in lipopolysaccharide (LPS) biosynthesis. Catalyzes the transfer of 3-deoxy-D-manno-octulosonate (Kdo) residue(s) from CMP-Kdo to lipid IV(A), the tetraacyldisaccharide-1,4'-bisphosphate precursor of lipid A.</text>
</comment>
<dbReference type="EMBL" id="FO203427">
    <property type="protein sequence ID" value="CCH50503.1"/>
    <property type="molecule type" value="Genomic_DNA"/>
</dbReference>
<dbReference type="OrthoDB" id="9789797at2"/>
<evidence type="ECO:0000256" key="2">
    <source>
        <dbReference type="ARBA" id="ARBA00012621"/>
    </source>
</evidence>
<dbReference type="UniPathway" id="UPA00958"/>
<comment type="pathway">
    <text evidence="1 9">Bacterial outer membrane biogenesis; LPS core biosynthesis.</text>
</comment>
<dbReference type="AlphaFoldDB" id="M1WYQ5"/>
<feature type="domain" description="3-deoxy-D-manno-octulosonic-acid transferase N-terminal" evidence="10">
    <location>
        <begin position="34"/>
        <end position="214"/>
    </location>
</feature>
<keyword evidence="12" id="KW-1185">Reference proteome</keyword>
<dbReference type="BioCyc" id="DPIE1322246:BN4_RS16440-MONOMER"/>
<sequence>MGKALIDATLSAYGVVWKAALPLLKLNHRLKEGWDQRTLNGGVPAPAHIWIQAASGGEAYLAWEVLKELRSPFTHSLRVLVTTNTLQGYETLCRAAQEINASQSGLAIQPWYFPFDSPAIMRRMVGHVRPQAALILETEIWPGFLNACKEYGVRILLANGRMSPKSLGGYMAWPTFFRTLGPDRIMAVSQEDGRRFGTIFGRDKVWVMPNIKFDRMAEAGPMSNEKNPLRDVIPVDADFVVFGSVRKQELAAVSHLAAGLMRQRPTTILGLFPRHLHHVSLWKKALNDKGIHWVLRSESEGKARPGTVILWDTFGELFPAYGLAKAAFVGGSLAPLGGQNFLEPLTCGVTPVTGPHWKNFAWVGREIIENGLALEAADGAEALDSLITTLDNPLMRTEVVKRAKAYIHDRLGGAAAVAKQVADFLNKD</sequence>
<evidence type="ECO:0000313" key="12">
    <source>
        <dbReference type="Proteomes" id="UP000011724"/>
    </source>
</evidence>
<name>M1WYQ5_PSEP2</name>
<keyword evidence="9" id="KW-0472">Membrane</keyword>
<dbReference type="PANTHER" id="PTHR42755:SF1">
    <property type="entry name" value="3-DEOXY-D-MANNO-OCTULOSONIC ACID TRANSFERASE, MITOCHONDRIAL-RELATED"/>
    <property type="match status" value="1"/>
</dbReference>
<accession>M1WYQ5</accession>
<evidence type="ECO:0000256" key="4">
    <source>
        <dbReference type="ARBA" id="ARBA00022679"/>
    </source>
</evidence>
<feature type="active site" description="Proton acceptor" evidence="7">
    <location>
        <position position="58"/>
    </location>
</feature>
<dbReference type="RefSeq" id="WP_015416545.1">
    <property type="nucleotide sequence ID" value="NC_020409.1"/>
</dbReference>
<organism evidence="11 12">
    <name type="scientific">Pseudodesulfovibrio piezophilus (strain DSM 21447 / JCM 15486 / C1TLV30)</name>
    <name type="common">Desulfovibrio piezophilus</name>
    <dbReference type="NCBI Taxonomy" id="1322246"/>
    <lineage>
        <taxon>Bacteria</taxon>
        <taxon>Pseudomonadati</taxon>
        <taxon>Thermodesulfobacteriota</taxon>
        <taxon>Desulfovibrionia</taxon>
        <taxon>Desulfovibrionales</taxon>
        <taxon>Desulfovibrionaceae</taxon>
    </lineage>
</organism>
<dbReference type="GO" id="GO:0009244">
    <property type="term" value="P:lipopolysaccharide core region biosynthetic process"/>
    <property type="evidence" value="ECO:0007669"/>
    <property type="project" value="UniProtKB-UniRule"/>
</dbReference>